<protein>
    <submittedName>
        <fullName evidence="1">Uncharacterized protein</fullName>
    </submittedName>
</protein>
<dbReference type="PANTHER" id="PTHR33050:SF8">
    <property type="entry name" value="REVERSE TRANSCRIPTASE DOMAIN-CONTAINING PROTEIN"/>
    <property type="match status" value="1"/>
</dbReference>
<proteinExistence type="predicted"/>
<evidence type="ECO:0000313" key="2">
    <source>
        <dbReference type="Proteomes" id="UP001159427"/>
    </source>
</evidence>
<organism evidence="1 2">
    <name type="scientific">Porites evermanni</name>
    <dbReference type="NCBI Taxonomy" id="104178"/>
    <lineage>
        <taxon>Eukaryota</taxon>
        <taxon>Metazoa</taxon>
        <taxon>Cnidaria</taxon>
        <taxon>Anthozoa</taxon>
        <taxon>Hexacorallia</taxon>
        <taxon>Scleractinia</taxon>
        <taxon>Fungiina</taxon>
        <taxon>Poritidae</taxon>
        <taxon>Porites</taxon>
    </lineage>
</organism>
<reference evidence="1 2" key="1">
    <citation type="submission" date="2022-05" db="EMBL/GenBank/DDBJ databases">
        <authorList>
            <consortium name="Genoscope - CEA"/>
            <person name="William W."/>
        </authorList>
    </citation>
    <scope>NUCLEOTIDE SEQUENCE [LARGE SCALE GENOMIC DNA]</scope>
</reference>
<dbReference type="EMBL" id="CALNXI010003542">
    <property type="protein sequence ID" value="CAH3193624.1"/>
    <property type="molecule type" value="Genomic_DNA"/>
</dbReference>
<accession>A0ABN8SQ36</accession>
<comment type="caution">
    <text evidence="1">The sequence shown here is derived from an EMBL/GenBank/DDBJ whole genome shotgun (WGS) entry which is preliminary data.</text>
</comment>
<name>A0ABN8SQ36_9CNID</name>
<dbReference type="PANTHER" id="PTHR33050">
    <property type="entry name" value="REVERSE TRANSCRIPTASE DOMAIN-CONTAINING PROTEIN"/>
    <property type="match status" value="1"/>
</dbReference>
<sequence>MTVRLPVDKLSRLNNLVYALSGKVSGSKRQLQSLARSFNFACQVVHGGCTFLRRETDCFNKLKRLSHRCRLTSDTRSEISWWKDFLVTFNGRRVMLHFRQSYCIRTDASFYGFVAVSPDDCFVGSWAAFPTDAANSRLFPSHWCFAGHVIDPSHLSNISFLELFPIFTSDRRLGAVWTKETCFRRN</sequence>
<gene>
    <name evidence="1" type="ORF">PEVE_00026208</name>
</gene>
<evidence type="ECO:0000313" key="1">
    <source>
        <dbReference type="EMBL" id="CAH3193624.1"/>
    </source>
</evidence>
<dbReference type="InterPro" id="IPR052055">
    <property type="entry name" value="Hepadnavirus_pol/RT"/>
</dbReference>
<keyword evidence="2" id="KW-1185">Reference proteome</keyword>
<dbReference type="Proteomes" id="UP001159427">
    <property type="component" value="Unassembled WGS sequence"/>
</dbReference>